<sequence length="197" mass="22251">MSITPDTKDWTWVLDRECHDCGFEAAAVPLERVSGLLLENAARWHSLLRGPGEHALRPAPEKWSPLEYAAHVRDTCRVYHHRLRLMLEQDDPLYPNWDQDATAIEERYAEQDPVDVADELLACAQELAAAFARVEGPQWHRPGRRSDGASFTVETFARYFLHDPVHHWWDVQTGAPATGAESAETGQEELAAEAARS</sequence>
<proteinExistence type="predicted"/>
<dbReference type="Pfam" id="PF12867">
    <property type="entry name" value="DinB_2"/>
    <property type="match status" value="1"/>
</dbReference>
<dbReference type="Proteomes" id="UP001500665">
    <property type="component" value="Unassembled WGS sequence"/>
</dbReference>
<feature type="domain" description="DinB-like" evidence="2">
    <location>
        <begin position="51"/>
        <end position="169"/>
    </location>
</feature>
<comment type="caution">
    <text evidence="3">The sequence shown here is derived from an EMBL/GenBank/DDBJ whole genome shotgun (WGS) entry which is preliminary data.</text>
</comment>
<accession>A0ABN1RUV8</accession>
<dbReference type="InterPro" id="IPR024775">
    <property type="entry name" value="DinB-like"/>
</dbReference>
<dbReference type="EMBL" id="BAAAHH010000034">
    <property type="protein sequence ID" value="GAA0964535.1"/>
    <property type="molecule type" value="Genomic_DNA"/>
</dbReference>
<evidence type="ECO:0000259" key="2">
    <source>
        <dbReference type="Pfam" id="PF12867"/>
    </source>
</evidence>
<dbReference type="RefSeq" id="WP_344244908.1">
    <property type="nucleotide sequence ID" value="NZ_BAAAHH010000034.1"/>
</dbReference>
<dbReference type="Gene3D" id="1.20.120.450">
    <property type="entry name" value="dinb family like domain"/>
    <property type="match status" value="1"/>
</dbReference>
<evidence type="ECO:0000313" key="4">
    <source>
        <dbReference type="Proteomes" id="UP001500665"/>
    </source>
</evidence>
<reference evidence="3 4" key="1">
    <citation type="journal article" date="2019" name="Int. J. Syst. Evol. Microbiol.">
        <title>The Global Catalogue of Microorganisms (GCM) 10K type strain sequencing project: providing services to taxonomists for standard genome sequencing and annotation.</title>
        <authorList>
            <consortium name="The Broad Institute Genomics Platform"/>
            <consortium name="The Broad Institute Genome Sequencing Center for Infectious Disease"/>
            <person name="Wu L."/>
            <person name="Ma J."/>
        </authorList>
    </citation>
    <scope>NUCLEOTIDE SEQUENCE [LARGE SCALE GENOMIC DNA]</scope>
    <source>
        <strain evidence="3 4">JCM 10696</strain>
    </source>
</reference>
<dbReference type="SUPFAM" id="SSF109854">
    <property type="entry name" value="DinB/YfiT-like putative metalloenzymes"/>
    <property type="match status" value="1"/>
</dbReference>
<evidence type="ECO:0000313" key="3">
    <source>
        <dbReference type="EMBL" id="GAA0964535.1"/>
    </source>
</evidence>
<protein>
    <submittedName>
        <fullName evidence="3">DinB family protein</fullName>
    </submittedName>
</protein>
<keyword evidence="4" id="KW-1185">Reference proteome</keyword>
<organism evidence="3 4">
    <name type="scientific">Actinocorallia libanotica</name>
    <dbReference type="NCBI Taxonomy" id="46162"/>
    <lineage>
        <taxon>Bacteria</taxon>
        <taxon>Bacillati</taxon>
        <taxon>Actinomycetota</taxon>
        <taxon>Actinomycetes</taxon>
        <taxon>Streptosporangiales</taxon>
        <taxon>Thermomonosporaceae</taxon>
        <taxon>Actinocorallia</taxon>
    </lineage>
</organism>
<name>A0ABN1RUV8_9ACTN</name>
<gene>
    <name evidence="3" type="ORF">GCM10009550_62640</name>
</gene>
<feature type="region of interest" description="Disordered" evidence="1">
    <location>
        <begin position="177"/>
        <end position="197"/>
    </location>
</feature>
<evidence type="ECO:0000256" key="1">
    <source>
        <dbReference type="SAM" id="MobiDB-lite"/>
    </source>
</evidence>
<dbReference type="InterPro" id="IPR034660">
    <property type="entry name" value="DinB/YfiT-like"/>
</dbReference>